<evidence type="ECO:0000259" key="8">
    <source>
        <dbReference type="PROSITE" id="PS51332"/>
    </source>
</evidence>
<feature type="domain" description="B12-binding" evidence="8">
    <location>
        <begin position="7"/>
        <end position="143"/>
    </location>
</feature>
<dbReference type="Proteomes" id="UP000293296">
    <property type="component" value="Plasmid pDCAR1"/>
</dbReference>
<dbReference type="KEGG" id="dcb:C3Y92_20315"/>
<dbReference type="SFLD" id="SFLDS00029">
    <property type="entry name" value="Radical_SAM"/>
    <property type="match status" value="1"/>
</dbReference>
<evidence type="ECO:0000256" key="6">
    <source>
        <dbReference type="ARBA" id="ARBA00023004"/>
    </source>
</evidence>
<dbReference type="SMART" id="SM00729">
    <property type="entry name" value="Elp3"/>
    <property type="match status" value="1"/>
</dbReference>
<geneLocation type="plasmid" evidence="10">
    <name>pdcar1</name>
</geneLocation>
<name>A0A4P6HVR3_9BACT</name>
<dbReference type="EMBL" id="CP026539">
    <property type="protein sequence ID" value="QAZ69618.1"/>
    <property type="molecule type" value="Genomic_DNA"/>
</dbReference>
<proteinExistence type="predicted"/>
<keyword evidence="6" id="KW-0408">Iron</keyword>
<reference evidence="9 10" key="1">
    <citation type="submission" date="2018-02" db="EMBL/GenBank/DDBJ databases">
        <title>Genome sequence of Desulfovibrio carbinolicus DSM 3852.</title>
        <authorList>
            <person name="Wilbanks E."/>
            <person name="Skennerton C.T."/>
            <person name="Orphan V.J."/>
        </authorList>
    </citation>
    <scope>NUCLEOTIDE SEQUENCE [LARGE SCALE GENOMIC DNA]</scope>
    <source>
        <strain evidence="9 10">DSM 3852</strain>
        <plasmid evidence="10">pdcar1</plasmid>
    </source>
</reference>
<dbReference type="InterPro" id="IPR006158">
    <property type="entry name" value="Cobalamin-bd"/>
</dbReference>
<evidence type="ECO:0000256" key="2">
    <source>
        <dbReference type="ARBA" id="ARBA00022603"/>
    </source>
</evidence>
<dbReference type="AlphaFoldDB" id="A0A4P6HVR3"/>
<evidence type="ECO:0000313" key="10">
    <source>
        <dbReference type="Proteomes" id="UP000293296"/>
    </source>
</evidence>
<evidence type="ECO:0000256" key="3">
    <source>
        <dbReference type="ARBA" id="ARBA00022679"/>
    </source>
</evidence>
<dbReference type="GO" id="GO:0051539">
    <property type="term" value="F:4 iron, 4 sulfur cluster binding"/>
    <property type="evidence" value="ECO:0007669"/>
    <property type="project" value="UniProtKB-KW"/>
</dbReference>
<dbReference type="Pfam" id="PF04055">
    <property type="entry name" value="Radical_SAM"/>
    <property type="match status" value="1"/>
</dbReference>
<dbReference type="GO" id="GO:0046872">
    <property type="term" value="F:metal ion binding"/>
    <property type="evidence" value="ECO:0007669"/>
    <property type="project" value="UniProtKB-KW"/>
</dbReference>
<sequence>MTGDRMNLALINVVMDGDYQYEQEVPLGICSLAAFLRQKGRQASIHQCFASRGQEQIDRAAAVEADVYGFQLTMVNFAAVRQVAAAVKARRPEARVLAGGPFLSMLYEDILASESAIDAIVIGEGEYTTLEFLEALDRGETDFAGIQGLAWRDGHGGVQTNPFRKPCEDLDALPFPARDFLEQGQKDPVDGGLRESVRVITSRGCIGKCSFCCVNLYSRMYKGKRWRGRSPGHVVDELELLARDYKARLFNFSDSSFEDPGEAGKRRARAICQEIIRRKLKISAKVYMRCETMKTEQDMALLRLYKQAGIDVVIIGAEAGSDQELAIYEKHASAEDNYRTALMLKDMGLFYVLVGFIMFGPYSTGETLRANIEFLRKCGLACSVRSLTNVLMLVRASKLYHRLKSEGKVIEAKNYWEQPTYVIEDPVGRRVSLLWENMFARYPHVLEMDSLQINIGNLVARMTNPMNRAVLDAFREEFQAFKASFNQYEHDLGERNYRHFLAVLDGVARGDSDEALNALFHQLFVVEYAEIKQRYARLYEAFLGRISDAGFGLSGLVFKNFTSALSMDDTKKVAAAG</sequence>
<dbReference type="GO" id="GO:0003824">
    <property type="term" value="F:catalytic activity"/>
    <property type="evidence" value="ECO:0007669"/>
    <property type="project" value="InterPro"/>
</dbReference>
<evidence type="ECO:0000256" key="4">
    <source>
        <dbReference type="ARBA" id="ARBA00022691"/>
    </source>
</evidence>
<keyword evidence="3" id="KW-0808">Transferase</keyword>
<dbReference type="Pfam" id="PF02310">
    <property type="entry name" value="B12-binding"/>
    <property type="match status" value="1"/>
</dbReference>
<dbReference type="InterPro" id="IPR058240">
    <property type="entry name" value="rSAM_sf"/>
</dbReference>
<protein>
    <recommendedName>
        <fullName evidence="8">B12-binding domain-containing protein</fullName>
    </recommendedName>
</protein>
<dbReference type="InterPro" id="IPR051198">
    <property type="entry name" value="BchE-like"/>
</dbReference>
<dbReference type="InterPro" id="IPR034466">
    <property type="entry name" value="Methyltransferase_Class_B"/>
</dbReference>
<keyword evidence="5" id="KW-0479">Metal-binding</keyword>
<evidence type="ECO:0000256" key="7">
    <source>
        <dbReference type="ARBA" id="ARBA00023014"/>
    </source>
</evidence>
<keyword evidence="7" id="KW-0411">Iron-sulfur</keyword>
<dbReference type="Gene3D" id="3.40.50.280">
    <property type="entry name" value="Cobalamin-binding domain"/>
    <property type="match status" value="1"/>
</dbReference>
<keyword evidence="10" id="KW-1185">Reference proteome</keyword>
<dbReference type="CDD" id="cd02068">
    <property type="entry name" value="radical_SAM_B12_BD"/>
    <property type="match status" value="1"/>
</dbReference>
<dbReference type="PROSITE" id="PS51332">
    <property type="entry name" value="B12_BINDING"/>
    <property type="match status" value="1"/>
</dbReference>
<evidence type="ECO:0000256" key="5">
    <source>
        <dbReference type="ARBA" id="ARBA00022723"/>
    </source>
</evidence>
<dbReference type="PANTHER" id="PTHR43409">
    <property type="entry name" value="ANAEROBIC MAGNESIUM-PROTOPORPHYRIN IX MONOMETHYL ESTER CYCLASE-RELATED"/>
    <property type="match status" value="1"/>
</dbReference>
<dbReference type="OrthoDB" id="9804952at2"/>
<dbReference type="GO" id="GO:0005829">
    <property type="term" value="C:cytosol"/>
    <property type="evidence" value="ECO:0007669"/>
    <property type="project" value="TreeGrafter"/>
</dbReference>
<evidence type="ECO:0000256" key="1">
    <source>
        <dbReference type="ARBA" id="ARBA00001966"/>
    </source>
</evidence>
<organism evidence="9 10">
    <name type="scientific">Solidesulfovibrio carbinolicus</name>
    <dbReference type="NCBI Taxonomy" id="296842"/>
    <lineage>
        <taxon>Bacteria</taxon>
        <taxon>Pseudomonadati</taxon>
        <taxon>Thermodesulfobacteriota</taxon>
        <taxon>Desulfovibrionia</taxon>
        <taxon>Desulfovibrionales</taxon>
        <taxon>Desulfovibrionaceae</taxon>
        <taxon>Solidesulfovibrio</taxon>
    </lineage>
</organism>
<dbReference type="SFLD" id="SFLDG01082">
    <property type="entry name" value="B12-binding_domain_containing"/>
    <property type="match status" value="1"/>
</dbReference>
<keyword evidence="4" id="KW-0949">S-adenosyl-L-methionine</keyword>
<dbReference type="GO" id="GO:0031419">
    <property type="term" value="F:cobalamin binding"/>
    <property type="evidence" value="ECO:0007669"/>
    <property type="project" value="InterPro"/>
</dbReference>
<dbReference type="PANTHER" id="PTHR43409:SF7">
    <property type="entry name" value="BLL1977 PROTEIN"/>
    <property type="match status" value="1"/>
</dbReference>
<dbReference type="InterPro" id="IPR023404">
    <property type="entry name" value="rSAM_horseshoe"/>
</dbReference>
<dbReference type="SUPFAM" id="SSF102114">
    <property type="entry name" value="Radical SAM enzymes"/>
    <property type="match status" value="1"/>
</dbReference>
<evidence type="ECO:0000313" key="9">
    <source>
        <dbReference type="EMBL" id="QAZ69618.1"/>
    </source>
</evidence>
<comment type="cofactor">
    <cofactor evidence="1">
        <name>[4Fe-4S] cluster</name>
        <dbReference type="ChEBI" id="CHEBI:49883"/>
    </cofactor>
</comment>
<accession>A0A4P6HVR3</accession>
<dbReference type="InterPro" id="IPR007197">
    <property type="entry name" value="rSAM"/>
</dbReference>
<keyword evidence="2" id="KW-0489">Methyltransferase</keyword>
<dbReference type="InterPro" id="IPR006638">
    <property type="entry name" value="Elp3/MiaA/NifB-like_rSAM"/>
</dbReference>
<dbReference type="Gene3D" id="3.80.30.20">
    <property type="entry name" value="tm_1862 like domain"/>
    <property type="match status" value="1"/>
</dbReference>
<gene>
    <name evidence="9" type="ORF">C3Y92_20315</name>
</gene>
<keyword evidence="9" id="KW-0614">Plasmid</keyword>
<dbReference type="SFLD" id="SFLDG01123">
    <property type="entry name" value="methyltransferase_(Class_B)"/>
    <property type="match status" value="1"/>
</dbReference>